<proteinExistence type="predicted"/>
<dbReference type="RefSeq" id="WP_003797395.1">
    <property type="nucleotide sequence ID" value="NZ_GG665872.1"/>
</dbReference>
<keyword evidence="2" id="KW-1185">Reference proteome</keyword>
<dbReference type="HOGENOM" id="CLU_131915_2_0_4"/>
<reference evidence="1" key="1">
    <citation type="submission" date="2009-04" db="EMBL/GenBank/DDBJ databases">
        <authorList>
            <person name="Weinstock G."/>
            <person name="Sodergren E."/>
            <person name="Clifton S."/>
            <person name="Fulton L."/>
            <person name="Fulton B."/>
            <person name="Courtney L."/>
            <person name="Fronick C."/>
            <person name="Harrison M."/>
            <person name="Strong C."/>
            <person name="Farmer C."/>
            <person name="Delahaunty K."/>
            <person name="Markovic C."/>
            <person name="Hall O."/>
            <person name="Minx P."/>
            <person name="Tomlinson C."/>
            <person name="Mitreva M."/>
            <person name="Nelson J."/>
            <person name="Hou S."/>
            <person name="Wollam A."/>
            <person name="Pepin K.H."/>
            <person name="Johnson M."/>
            <person name="Bhonagiri V."/>
            <person name="Nash W.E."/>
            <person name="Warren W."/>
            <person name="Chinwalla A."/>
            <person name="Mardis E.R."/>
            <person name="Wilson R.K."/>
        </authorList>
    </citation>
    <scope>NUCLEOTIDE SEQUENCE [LARGE SCALE GENOMIC DNA]</scope>
    <source>
        <strain evidence="1">ATCC 51147</strain>
    </source>
</reference>
<gene>
    <name evidence="1" type="ORF">GCWU000324_02274</name>
</gene>
<protein>
    <recommendedName>
        <fullName evidence="3">Phage protein (N4 Gp49/phage Sf6 gene 66) family protein</fullName>
    </recommendedName>
</protein>
<dbReference type="InterPro" id="IPR025915">
    <property type="entry name" value="Phage_gp49_66"/>
</dbReference>
<comment type="caution">
    <text evidence="1">The sequence shown here is derived from an EMBL/GenBank/DDBJ whole genome shotgun (WGS) entry which is preliminary data.</text>
</comment>
<sequence length="82" mass="9344">MKTLTKTYLENLIEKSEYIRHENSTLTICVLTLKSGFVVTGESACISPENFDAQIGREIAYNNAFEKLWQLEGYRQKALGQP</sequence>
<dbReference type="OrthoDB" id="5688154at2"/>
<dbReference type="EMBL" id="ACJW02000003">
    <property type="protein sequence ID" value="EEP68023.1"/>
    <property type="molecule type" value="Genomic_DNA"/>
</dbReference>
<dbReference type="STRING" id="629741.GCWU000324_02274"/>
<name>C4GJQ1_9NEIS</name>
<dbReference type="AlphaFoldDB" id="C4GJQ1"/>
<dbReference type="GeneID" id="84905818"/>
<accession>C4GJQ1</accession>
<dbReference type="Pfam" id="PF13876">
    <property type="entry name" value="Phage_gp49_66"/>
    <property type="match status" value="1"/>
</dbReference>
<dbReference type="Proteomes" id="UP000003009">
    <property type="component" value="Unassembled WGS sequence"/>
</dbReference>
<evidence type="ECO:0000313" key="2">
    <source>
        <dbReference type="Proteomes" id="UP000003009"/>
    </source>
</evidence>
<organism evidence="1 2">
    <name type="scientific">Kingella oralis ATCC 51147</name>
    <dbReference type="NCBI Taxonomy" id="629741"/>
    <lineage>
        <taxon>Bacteria</taxon>
        <taxon>Pseudomonadati</taxon>
        <taxon>Pseudomonadota</taxon>
        <taxon>Betaproteobacteria</taxon>
        <taxon>Neisseriales</taxon>
        <taxon>Neisseriaceae</taxon>
        <taxon>Kingella</taxon>
    </lineage>
</organism>
<evidence type="ECO:0000313" key="1">
    <source>
        <dbReference type="EMBL" id="EEP68023.1"/>
    </source>
</evidence>
<evidence type="ECO:0008006" key="3">
    <source>
        <dbReference type="Google" id="ProtNLM"/>
    </source>
</evidence>